<evidence type="ECO:0000256" key="7">
    <source>
        <dbReference type="ARBA" id="ARBA00022824"/>
    </source>
</evidence>
<evidence type="ECO:0000256" key="8">
    <source>
        <dbReference type="ARBA" id="ARBA00022848"/>
    </source>
</evidence>
<comment type="similarity">
    <text evidence="4 13">Belongs to the cytochrome P450 family.</text>
</comment>
<organism evidence="16 17">
    <name type="scientific">Orchesella dallaii</name>
    <dbReference type="NCBI Taxonomy" id="48710"/>
    <lineage>
        <taxon>Eukaryota</taxon>
        <taxon>Metazoa</taxon>
        <taxon>Ecdysozoa</taxon>
        <taxon>Arthropoda</taxon>
        <taxon>Hexapoda</taxon>
        <taxon>Collembola</taxon>
        <taxon>Entomobryomorpha</taxon>
        <taxon>Entomobryoidea</taxon>
        <taxon>Orchesellidae</taxon>
        <taxon>Orchesellinae</taxon>
        <taxon>Orchesella</taxon>
    </lineage>
</organism>
<dbReference type="InterPro" id="IPR017972">
    <property type="entry name" value="Cyt_P450_CS"/>
</dbReference>
<dbReference type="SUPFAM" id="SSF48264">
    <property type="entry name" value="Cytochrome P450"/>
    <property type="match status" value="1"/>
</dbReference>
<keyword evidence="8" id="KW-0492">Microsome</keyword>
<evidence type="ECO:0000313" key="16">
    <source>
        <dbReference type="EMBL" id="CAL8069423.1"/>
    </source>
</evidence>
<keyword evidence="5 13" id="KW-0349">Heme</keyword>
<dbReference type="PROSITE" id="PS00086">
    <property type="entry name" value="CYTOCHROME_P450"/>
    <property type="match status" value="1"/>
</dbReference>
<evidence type="ECO:0000256" key="5">
    <source>
        <dbReference type="ARBA" id="ARBA00022617"/>
    </source>
</evidence>
<keyword evidence="6 13" id="KW-0479">Metal-binding</keyword>
<name>A0ABP1PQJ6_9HEXA</name>
<dbReference type="Gene3D" id="1.10.630.10">
    <property type="entry name" value="Cytochrome P450"/>
    <property type="match status" value="1"/>
</dbReference>
<comment type="subcellular location">
    <subcellularLocation>
        <location evidence="3">Endoplasmic reticulum membrane</location>
    </subcellularLocation>
    <subcellularLocation>
        <location evidence="2">Microsome membrane</location>
    </subcellularLocation>
</comment>
<comment type="cofactor">
    <cofactor evidence="1">
        <name>heme</name>
        <dbReference type="ChEBI" id="CHEBI:30413"/>
    </cofactor>
</comment>
<dbReference type="PRINTS" id="PR00463">
    <property type="entry name" value="EP450I"/>
</dbReference>
<keyword evidence="7" id="KW-0256">Endoplasmic reticulum</keyword>
<keyword evidence="17" id="KW-1185">Reference proteome</keyword>
<dbReference type="PANTHER" id="PTHR24291:SF189">
    <property type="entry name" value="CYTOCHROME P450 4C3-RELATED"/>
    <property type="match status" value="1"/>
</dbReference>
<evidence type="ECO:0000256" key="4">
    <source>
        <dbReference type="ARBA" id="ARBA00010617"/>
    </source>
</evidence>
<evidence type="ECO:0000256" key="9">
    <source>
        <dbReference type="ARBA" id="ARBA00023002"/>
    </source>
</evidence>
<proteinExistence type="inferred from homology"/>
<dbReference type="Proteomes" id="UP001642540">
    <property type="component" value="Unassembled WGS sequence"/>
</dbReference>
<feature type="region of interest" description="Disordered" evidence="14">
    <location>
        <begin position="278"/>
        <end position="297"/>
    </location>
</feature>
<sequence length="531" mass="60486">MAPTKNYLLPFLDYSIVLVLSTFFLILYKLKIGINKRRAFVNQFPGPNLLPIIGNGHQMIFKPTDFYKWSSDMCKRWGDPMRLWCFDLPVFLISSFETASQLLSNPNFVAKSKDIDMFWRQEGGNGISSSPAHIHQSRKKLLLPGYSRQIVERSVDIFTEESKNLVKKLEAYAKSGSSFEGVCVLMPSSFRIICRSAFGDSLMSERNDTEALEQMHSLHTISINFANRIMSPFLWIKNDFIYFNLTKEGSYTTKCKNIINSFGTEAINRRRREILENKNNHESNHGAKELNHNETEENVLRLPPPCYLDMLLEIHEKGGLKDSEILGELNNYIAAGYDTTALAVAWALFALALNPMHQEKIFKEVDEIIGPGTPLSDAVITAADTKQMKYLELCIKESMRMFPTSPVLPRSTTDNMPLKDGRVIPAGSDVLIMVHLMHKDPKYFPNPEEFMPERHLKPIPAFIPFSVGGRNCIGQMYAMYQIKVELACLIREFVWETSDKPETLPCLFQGLLAPAKGIQFRIKRRLSCKSG</sequence>
<protein>
    <recommendedName>
        <fullName evidence="18">Cytochrome P450</fullName>
    </recommendedName>
</protein>
<evidence type="ECO:0000256" key="10">
    <source>
        <dbReference type="ARBA" id="ARBA00023004"/>
    </source>
</evidence>
<keyword evidence="10 13" id="KW-0408">Iron</keyword>
<gene>
    <name evidence="16" type="ORF">ODALV1_LOCUS763</name>
</gene>
<evidence type="ECO:0000256" key="1">
    <source>
        <dbReference type="ARBA" id="ARBA00001971"/>
    </source>
</evidence>
<evidence type="ECO:0000256" key="3">
    <source>
        <dbReference type="ARBA" id="ARBA00004586"/>
    </source>
</evidence>
<dbReference type="Pfam" id="PF00067">
    <property type="entry name" value="p450"/>
    <property type="match status" value="1"/>
</dbReference>
<comment type="caution">
    <text evidence="16">The sequence shown here is derived from an EMBL/GenBank/DDBJ whole genome shotgun (WGS) entry which is preliminary data.</text>
</comment>
<evidence type="ECO:0000256" key="13">
    <source>
        <dbReference type="RuleBase" id="RU000461"/>
    </source>
</evidence>
<dbReference type="PANTHER" id="PTHR24291">
    <property type="entry name" value="CYTOCHROME P450 FAMILY 4"/>
    <property type="match status" value="1"/>
</dbReference>
<evidence type="ECO:0000256" key="12">
    <source>
        <dbReference type="ARBA" id="ARBA00023136"/>
    </source>
</evidence>
<dbReference type="InterPro" id="IPR001128">
    <property type="entry name" value="Cyt_P450"/>
</dbReference>
<keyword evidence="15" id="KW-0812">Transmembrane</keyword>
<evidence type="ECO:0000256" key="2">
    <source>
        <dbReference type="ARBA" id="ARBA00004524"/>
    </source>
</evidence>
<evidence type="ECO:0000256" key="15">
    <source>
        <dbReference type="SAM" id="Phobius"/>
    </source>
</evidence>
<dbReference type="InterPro" id="IPR002401">
    <property type="entry name" value="Cyt_P450_E_grp-I"/>
</dbReference>
<dbReference type="InterPro" id="IPR036396">
    <property type="entry name" value="Cyt_P450_sf"/>
</dbReference>
<keyword evidence="12 15" id="KW-0472">Membrane</keyword>
<evidence type="ECO:0000256" key="11">
    <source>
        <dbReference type="ARBA" id="ARBA00023033"/>
    </source>
</evidence>
<reference evidence="16 17" key="1">
    <citation type="submission" date="2024-08" db="EMBL/GenBank/DDBJ databases">
        <authorList>
            <person name="Cucini C."/>
            <person name="Frati F."/>
        </authorList>
    </citation>
    <scope>NUCLEOTIDE SEQUENCE [LARGE SCALE GENOMIC DNA]</scope>
</reference>
<dbReference type="InterPro" id="IPR050196">
    <property type="entry name" value="Cytochrome_P450_Monoox"/>
</dbReference>
<accession>A0ABP1PQJ6</accession>
<dbReference type="PRINTS" id="PR00385">
    <property type="entry name" value="P450"/>
</dbReference>
<keyword evidence="9 13" id="KW-0560">Oxidoreductase</keyword>
<feature type="transmembrane region" description="Helical" evidence="15">
    <location>
        <begin position="6"/>
        <end position="28"/>
    </location>
</feature>
<evidence type="ECO:0000313" key="17">
    <source>
        <dbReference type="Proteomes" id="UP001642540"/>
    </source>
</evidence>
<evidence type="ECO:0008006" key="18">
    <source>
        <dbReference type="Google" id="ProtNLM"/>
    </source>
</evidence>
<evidence type="ECO:0000256" key="14">
    <source>
        <dbReference type="SAM" id="MobiDB-lite"/>
    </source>
</evidence>
<keyword evidence="15" id="KW-1133">Transmembrane helix</keyword>
<evidence type="ECO:0000256" key="6">
    <source>
        <dbReference type="ARBA" id="ARBA00022723"/>
    </source>
</evidence>
<dbReference type="EMBL" id="CAXLJM020000004">
    <property type="protein sequence ID" value="CAL8069423.1"/>
    <property type="molecule type" value="Genomic_DNA"/>
</dbReference>
<keyword evidence="11 13" id="KW-0503">Monooxygenase</keyword>